<dbReference type="NCBIfam" id="TIGR02866">
    <property type="entry name" value="CoxB"/>
    <property type="match status" value="1"/>
</dbReference>
<dbReference type="InterPro" id="IPR002429">
    <property type="entry name" value="CcO_II-like_C"/>
</dbReference>
<feature type="compositionally biased region" description="Polar residues" evidence="16">
    <location>
        <begin position="285"/>
        <end position="295"/>
    </location>
</feature>
<dbReference type="InterPro" id="IPR014222">
    <property type="entry name" value="Cyt_c_oxidase_su2"/>
</dbReference>
<dbReference type="RefSeq" id="WP_344341846.1">
    <property type="nucleotide sequence ID" value="NZ_BAAAQT010000005.1"/>
</dbReference>
<proteinExistence type="inferred from homology"/>
<dbReference type="PANTHER" id="PTHR22888:SF9">
    <property type="entry name" value="CYTOCHROME C OXIDASE SUBUNIT 2"/>
    <property type="match status" value="1"/>
</dbReference>
<evidence type="ECO:0000259" key="18">
    <source>
        <dbReference type="PROSITE" id="PS50857"/>
    </source>
</evidence>
<keyword evidence="9" id="KW-0249">Electron transport</keyword>
<evidence type="ECO:0000256" key="13">
    <source>
        <dbReference type="ARBA" id="ARBA00024688"/>
    </source>
</evidence>
<evidence type="ECO:0000256" key="10">
    <source>
        <dbReference type="ARBA" id="ARBA00022989"/>
    </source>
</evidence>
<dbReference type="PROSITE" id="PS00078">
    <property type="entry name" value="COX2"/>
    <property type="match status" value="1"/>
</dbReference>
<evidence type="ECO:0000313" key="19">
    <source>
        <dbReference type="EMBL" id="GAA2172987.1"/>
    </source>
</evidence>
<dbReference type="SUPFAM" id="SSF49503">
    <property type="entry name" value="Cupredoxins"/>
    <property type="match status" value="1"/>
</dbReference>
<feature type="transmembrane region" description="Helical" evidence="17">
    <location>
        <begin position="47"/>
        <end position="76"/>
    </location>
</feature>
<evidence type="ECO:0000256" key="12">
    <source>
        <dbReference type="ARBA" id="ARBA00023136"/>
    </source>
</evidence>
<keyword evidence="4" id="KW-0813">Transport</keyword>
<feature type="region of interest" description="Disordered" evidence="16">
    <location>
        <begin position="271"/>
        <end position="308"/>
    </location>
</feature>
<evidence type="ECO:0000256" key="11">
    <source>
        <dbReference type="ARBA" id="ARBA00023008"/>
    </source>
</evidence>
<comment type="subcellular location">
    <subcellularLocation>
        <location evidence="1">Membrane</location>
        <topology evidence="1">Multi-pass membrane protein</topology>
    </subcellularLocation>
</comment>
<feature type="domain" description="Cytochrome oxidase subunit II copper A binding" evidence="18">
    <location>
        <begin position="127"/>
        <end position="262"/>
    </location>
</feature>
<dbReference type="EC" id="7.1.1.9" evidence="3"/>
<dbReference type="PANTHER" id="PTHR22888">
    <property type="entry name" value="CYTOCHROME C OXIDASE, SUBUNIT II"/>
    <property type="match status" value="1"/>
</dbReference>
<keyword evidence="6 17" id="KW-0812">Transmembrane</keyword>
<keyword evidence="7" id="KW-0479">Metal-binding</keyword>
<organism evidence="19 20">
    <name type="scientific">Agrococcus versicolor</name>
    <dbReference type="NCBI Taxonomy" id="501482"/>
    <lineage>
        <taxon>Bacteria</taxon>
        <taxon>Bacillati</taxon>
        <taxon>Actinomycetota</taxon>
        <taxon>Actinomycetes</taxon>
        <taxon>Micrococcales</taxon>
        <taxon>Microbacteriaceae</taxon>
        <taxon>Agrococcus</taxon>
    </lineage>
</organism>
<evidence type="ECO:0000256" key="15">
    <source>
        <dbReference type="ARBA" id="ARBA00047816"/>
    </source>
</evidence>
<dbReference type="Pfam" id="PF00116">
    <property type="entry name" value="COX2"/>
    <property type="match status" value="1"/>
</dbReference>
<keyword evidence="11" id="KW-0186">Copper</keyword>
<dbReference type="PROSITE" id="PS50857">
    <property type="entry name" value="COX2_CUA"/>
    <property type="match status" value="1"/>
</dbReference>
<keyword evidence="5" id="KW-0679">Respiratory chain</keyword>
<feature type="transmembrane region" description="Helical" evidence="17">
    <location>
        <begin position="97"/>
        <end position="115"/>
    </location>
</feature>
<dbReference type="EMBL" id="BAAAQT010000005">
    <property type="protein sequence ID" value="GAA2172987.1"/>
    <property type="molecule type" value="Genomic_DNA"/>
</dbReference>
<dbReference type="InterPro" id="IPR008972">
    <property type="entry name" value="Cupredoxin"/>
</dbReference>
<keyword evidence="8" id="KW-1278">Translocase</keyword>
<dbReference type="Proteomes" id="UP001501599">
    <property type="component" value="Unassembled WGS sequence"/>
</dbReference>
<evidence type="ECO:0000256" key="17">
    <source>
        <dbReference type="SAM" id="Phobius"/>
    </source>
</evidence>
<evidence type="ECO:0000256" key="6">
    <source>
        <dbReference type="ARBA" id="ARBA00022692"/>
    </source>
</evidence>
<evidence type="ECO:0000256" key="4">
    <source>
        <dbReference type="ARBA" id="ARBA00022448"/>
    </source>
</evidence>
<name>A0ABN3AP66_9MICO</name>
<evidence type="ECO:0000256" key="14">
    <source>
        <dbReference type="ARBA" id="ARBA00031399"/>
    </source>
</evidence>
<dbReference type="PRINTS" id="PR01166">
    <property type="entry name" value="CYCOXIDASEII"/>
</dbReference>
<keyword evidence="20" id="KW-1185">Reference proteome</keyword>
<keyword evidence="10 17" id="KW-1133">Transmembrane helix</keyword>
<evidence type="ECO:0000256" key="16">
    <source>
        <dbReference type="SAM" id="MobiDB-lite"/>
    </source>
</evidence>
<sequence length="308" mass="34299">MRTRRTSRWLAIPVVGVLTLALAGCTQEQLQGWLPSTPGLTNHVDRVVGLWVTSWIVLLAVGVITWGLMLWAGIAYRRRKGQTGFPVQLRYNMPIEVFFTVVPVILVVGFFAFTARDQAAIEEPIDDPDVSITVYGKRWAWDFVYEQSDQQSVYFQGIQAQTIAGENGSVDTEQLPTMYLPVNSSVEITLESRDVAHSFWIVDFLYKKDTLPGVTNRFYFETGDTEGVYAGKCAELCGEYHSLMLFQVEIVSQAEYDAYLESLETDGNVLSGEDEIEQFGEGLNPVTNPANQEGGDSTPEAPADQEGE</sequence>
<evidence type="ECO:0000256" key="1">
    <source>
        <dbReference type="ARBA" id="ARBA00004141"/>
    </source>
</evidence>
<dbReference type="Gene3D" id="1.10.287.90">
    <property type="match status" value="1"/>
</dbReference>
<comment type="catalytic activity">
    <reaction evidence="15">
        <text>4 Fe(II)-[cytochrome c] + O2 + 8 H(+)(in) = 4 Fe(III)-[cytochrome c] + 2 H2O + 4 H(+)(out)</text>
        <dbReference type="Rhea" id="RHEA:11436"/>
        <dbReference type="Rhea" id="RHEA-COMP:10350"/>
        <dbReference type="Rhea" id="RHEA-COMP:14399"/>
        <dbReference type="ChEBI" id="CHEBI:15377"/>
        <dbReference type="ChEBI" id="CHEBI:15378"/>
        <dbReference type="ChEBI" id="CHEBI:15379"/>
        <dbReference type="ChEBI" id="CHEBI:29033"/>
        <dbReference type="ChEBI" id="CHEBI:29034"/>
        <dbReference type="EC" id="7.1.1.9"/>
    </reaction>
</comment>
<evidence type="ECO:0000313" key="20">
    <source>
        <dbReference type="Proteomes" id="UP001501599"/>
    </source>
</evidence>
<dbReference type="PROSITE" id="PS51257">
    <property type="entry name" value="PROKAR_LIPOPROTEIN"/>
    <property type="match status" value="1"/>
</dbReference>
<dbReference type="InterPro" id="IPR001505">
    <property type="entry name" value="Copper_CuA"/>
</dbReference>
<comment type="caution">
    <text evidence="19">The sequence shown here is derived from an EMBL/GenBank/DDBJ whole genome shotgun (WGS) entry which is preliminary data.</text>
</comment>
<dbReference type="Gene3D" id="2.60.40.420">
    <property type="entry name" value="Cupredoxins - blue copper proteins"/>
    <property type="match status" value="1"/>
</dbReference>
<dbReference type="InterPro" id="IPR036257">
    <property type="entry name" value="Cyt_c_oxidase_su2_TM_sf"/>
</dbReference>
<evidence type="ECO:0000256" key="2">
    <source>
        <dbReference type="ARBA" id="ARBA00007866"/>
    </source>
</evidence>
<accession>A0ABN3AP66</accession>
<keyword evidence="12 17" id="KW-0472">Membrane</keyword>
<protein>
    <recommendedName>
        <fullName evidence="3">cytochrome-c oxidase</fullName>
        <ecNumber evidence="3">7.1.1.9</ecNumber>
    </recommendedName>
    <alternativeName>
        <fullName evidence="14">Cytochrome aa3 subunit 2</fullName>
    </alternativeName>
</protein>
<gene>
    <name evidence="19" type="primary">coxB</name>
    <name evidence="19" type="ORF">GCM10009846_13110</name>
</gene>
<evidence type="ECO:0000256" key="5">
    <source>
        <dbReference type="ARBA" id="ARBA00022660"/>
    </source>
</evidence>
<dbReference type="InterPro" id="IPR045187">
    <property type="entry name" value="CcO_II"/>
</dbReference>
<dbReference type="SUPFAM" id="SSF81464">
    <property type="entry name" value="Cytochrome c oxidase subunit II-like, transmembrane region"/>
    <property type="match status" value="1"/>
</dbReference>
<comment type="function">
    <text evidence="13">Subunits I and II form the functional core of the enzyme complex. Electrons originating in cytochrome c are transferred via heme a and Cu(A) to the binuclear center formed by heme a3 and Cu(B).</text>
</comment>
<evidence type="ECO:0000256" key="7">
    <source>
        <dbReference type="ARBA" id="ARBA00022723"/>
    </source>
</evidence>
<evidence type="ECO:0000256" key="9">
    <source>
        <dbReference type="ARBA" id="ARBA00022982"/>
    </source>
</evidence>
<reference evidence="19 20" key="1">
    <citation type="journal article" date="2019" name="Int. J. Syst. Evol. Microbiol.">
        <title>The Global Catalogue of Microorganisms (GCM) 10K type strain sequencing project: providing services to taxonomists for standard genome sequencing and annotation.</title>
        <authorList>
            <consortium name="The Broad Institute Genomics Platform"/>
            <consortium name="The Broad Institute Genome Sequencing Center for Infectious Disease"/>
            <person name="Wu L."/>
            <person name="Ma J."/>
        </authorList>
    </citation>
    <scope>NUCLEOTIDE SEQUENCE [LARGE SCALE GENOMIC DNA]</scope>
    <source>
        <strain evidence="19 20">JCM 16026</strain>
    </source>
</reference>
<evidence type="ECO:0000256" key="8">
    <source>
        <dbReference type="ARBA" id="ARBA00022967"/>
    </source>
</evidence>
<evidence type="ECO:0000256" key="3">
    <source>
        <dbReference type="ARBA" id="ARBA00012949"/>
    </source>
</evidence>
<comment type="similarity">
    <text evidence="2">Belongs to the cytochrome c oxidase subunit 2 family.</text>
</comment>